<dbReference type="PANTHER" id="PTHR21373:SF0">
    <property type="entry name" value="N-ALPHA-ACETYLTRANSFERASE 35, NATC AUXILIARY SUBUNIT"/>
    <property type="match status" value="1"/>
</dbReference>
<gene>
    <name evidence="2" type="ORF">CI109_104776</name>
</gene>
<dbReference type="KEGG" id="ksn:90829992"/>
<dbReference type="GeneID" id="90829992"/>
<dbReference type="RefSeq" id="XP_065823627.1">
    <property type="nucleotide sequence ID" value="XM_065967555.1"/>
</dbReference>
<reference evidence="2" key="1">
    <citation type="submission" date="2017-08" db="EMBL/GenBank/DDBJ databases">
        <authorList>
            <person name="Cuomo C."/>
            <person name="Billmyre B."/>
            <person name="Heitman J."/>
        </authorList>
    </citation>
    <scope>NUCLEOTIDE SEQUENCE</scope>
    <source>
        <strain evidence="2">CBS 12478</strain>
    </source>
</reference>
<feature type="domain" description="NAA35-like N-terminal" evidence="1">
    <location>
        <begin position="18"/>
        <end position="93"/>
    </location>
</feature>
<accession>A0AAJ8MWR1</accession>
<dbReference type="AlphaFoldDB" id="A0AAJ8MWR1"/>
<dbReference type="InterPro" id="IPR057983">
    <property type="entry name" value="NAA35-like_N"/>
</dbReference>
<dbReference type="Pfam" id="PF04112">
    <property type="entry name" value="Mak10"/>
    <property type="match status" value="1"/>
</dbReference>
<organism evidence="2 3">
    <name type="scientific">Kwoniella shandongensis</name>
    <dbReference type="NCBI Taxonomy" id="1734106"/>
    <lineage>
        <taxon>Eukaryota</taxon>
        <taxon>Fungi</taxon>
        <taxon>Dikarya</taxon>
        <taxon>Basidiomycota</taxon>
        <taxon>Agaricomycotina</taxon>
        <taxon>Tremellomycetes</taxon>
        <taxon>Tremellales</taxon>
        <taxon>Cryptococcaceae</taxon>
        <taxon>Kwoniella</taxon>
    </lineage>
</organism>
<sequence length="100" mass="11462">MQDITQWFKQSCSALPSGQMVKPKELSMLDAMNALQVSSQHVYPMLTLKIMDPKMDTGVHQASSSRLPFDPKAHMSPQDICWTMDQMLAFEVRLKNAIWY</sequence>
<proteinExistence type="predicted"/>
<dbReference type="InterPro" id="IPR007244">
    <property type="entry name" value="Naa35_N"/>
</dbReference>
<evidence type="ECO:0000259" key="1">
    <source>
        <dbReference type="Pfam" id="PF04112"/>
    </source>
</evidence>
<protein>
    <recommendedName>
        <fullName evidence="1">NAA35-like N-terminal domain-containing protein</fullName>
    </recommendedName>
</protein>
<dbReference type="Proteomes" id="UP000322225">
    <property type="component" value="Chromosome 8"/>
</dbReference>
<name>A0AAJ8MWR1_9TREE</name>
<keyword evidence="3" id="KW-1185">Reference proteome</keyword>
<dbReference type="GO" id="GO:0031417">
    <property type="term" value="C:NatC complex"/>
    <property type="evidence" value="ECO:0007669"/>
    <property type="project" value="InterPro"/>
</dbReference>
<evidence type="ECO:0000313" key="3">
    <source>
        <dbReference type="Proteomes" id="UP000322225"/>
    </source>
</evidence>
<reference evidence="2" key="2">
    <citation type="submission" date="2024-01" db="EMBL/GenBank/DDBJ databases">
        <title>Comparative genomics of Cryptococcus and Kwoniella reveals pathogenesis evolution and contrasting modes of karyotype evolution via chromosome fusion or intercentromeric recombination.</title>
        <authorList>
            <person name="Coelho M.A."/>
            <person name="David-Palma M."/>
            <person name="Shea T."/>
            <person name="Bowers K."/>
            <person name="McGinley-Smith S."/>
            <person name="Mohammad A.W."/>
            <person name="Gnirke A."/>
            <person name="Yurkov A.M."/>
            <person name="Nowrousian M."/>
            <person name="Sun S."/>
            <person name="Cuomo C.A."/>
            <person name="Heitman J."/>
        </authorList>
    </citation>
    <scope>NUCLEOTIDE SEQUENCE</scope>
    <source>
        <strain evidence="2">CBS 12478</strain>
    </source>
</reference>
<evidence type="ECO:0000313" key="2">
    <source>
        <dbReference type="EMBL" id="WWD20300.1"/>
    </source>
</evidence>
<dbReference type="PANTHER" id="PTHR21373">
    <property type="entry name" value="GLUCOSE REPRESSIBLE PROTEIN MAK10"/>
    <property type="match status" value="1"/>
</dbReference>
<dbReference type="EMBL" id="CP144058">
    <property type="protein sequence ID" value="WWD20300.1"/>
    <property type="molecule type" value="Genomic_DNA"/>
</dbReference>